<dbReference type="GeneID" id="104602395"/>
<feature type="region of interest" description="Disordered" evidence="1">
    <location>
        <begin position="226"/>
        <end position="281"/>
    </location>
</feature>
<proteinExistence type="predicted"/>
<dbReference type="RefSeq" id="XP_010264383.1">
    <property type="nucleotide sequence ID" value="XM_010266081.1"/>
</dbReference>
<dbReference type="AlphaFoldDB" id="A0A1U8ANJ6"/>
<evidence type="ECO:0000256" key="1">
    <source>
        <dbReference type="SAM" id="MobiDB-lite"/>
    </source>
</evidence>
<feature type="compositionally biased region" description="Basic and acidic residues" evidence="1">
    <location>
        <begin position="272"/>
        <end position="281"/>
    </location>
</feature>
<name>A0A1U8ANJ6_NELNU</name>
<keyword evidence="2" id="KW-1185">Reference proteome</keyword>
<evidence type="ECO:0000313" key="2">
    <source>
        <dbReference type="Proteomes" id="UP000189703"/>
    </source>
</evidence>
<dbReference type="InParanoid" id="A0A1U8ANJ6"/>
<accession>A0A1U8ANJ6</accession>
<sequence length="281" mass="31180">MMRWSPSSNSKDFSVEDGVTIRIVGLPFHLWKRVIFQSIASLCKAKLESVFALDLRSVALRMNGVKPEEIPRKVQVLADDVFYSAWILVFIEAALWRECRRVEDEELEDEYLCGSQRLAEFKLAELYSEMEILGLQNTEGTMKVEKLRRASKDKPFDCCMTYAEVLIRGENAKDECEGSRVSVVGTCTATKQKQGVSANGLSNGPGPNLELRSTATNFGPKVCSINEGAGPLKNSEQVKSGPKPKEGVSVNGLSIGPGPNLELRSHAPLSDHMMREAKKRR</sequence>
<dbReference type="KEGG" id="nnu:104602395"/>
<dbReference type="Proteomes" id="UP000189703">
    <property type="component" value="Unplaced"/>
</dbReference>
<protein>
    <submittedName>
        <fullName evidence="3">Uncharacterized protein LOC104602395</fullName>
    </submittedName>
</protein>
<gene>
    <name evidence="3" type="primary">LOC104602395</name>
</gene>
<organism evidence="2 3">
    <name type="scientific">Nelumbo nucifera</name>
    <name type="common">Sacred lotus</name>
    <dbReference type="NCBI Taxonomy" id="4432"/>
    <lineage>
        <taxon>Eukaryota</taxon>
        <taxon>Viridiplantae</taxon>
        <taxon>Streptophyta</taxon>
        <taxon>Embryophyta</taxon>
        <taxon>Tracheophyta</taxon>
        <taxon>Spermatophyta</taxon>
        <taxon>Magnoliopsida</taxon>
        <taxon>Proteales</taxon>
        <taxon>Nelumbonaceae</taxon>
        <taxon>Nelumbo</taxon>
    </lineage>
</organism>
<evidence type="ECO:0000313" key="3">
    <source>
        <dbReference type="RefSeq" id="XP_010264383.1"/>
    </source>
</evidence>
<reference evidence="3" key="1">
    <citation type="submission" date="2025-08" db="UniProtKB">
        <authorList>
            <consortium name="RefSeq"/>
        </authorList>
    </citation>
    <scope>IDENTIFICATION</scope>
</reference>